<keyword evidence="4" id="KW-0966">Cell projection</keyword>
<protein>
    <submittedName>
        <fullName evidence="4">Paralysed flagella protein B</fullName>
    </submittedName>
</protein>
<keyword evidence="3" id="KW-1133">Transmembrane helix</keyword>
<keyword evidence="4" id="KW-0282">Flagellum</keyword>
<feature type="region of interest" description="Disordered" evidence="2">
    <location>
        <begin position="1"/>
        <end position="57"/>
    </location>
</feature>
<evidence type="ECO:0000256" key="2">
    <source>
        <dbReference type="SAM" id="MobiDB-lite"/>
    </source>
</evidence>
<organism evidence="4 5">
    <name type="scientific">Campylobacter mucosalis CCUG 21559</name>
    <dbReference type="NCBI Taxonomy" id="1032067"/>
    <lineage>
        <taxon>Bacteria</taxon>
        <taxon>Pseudomonadati</taxon>
        <taxon>Campylobacterota</taxon>
        <taxon>Epsilonproteobacteria</taxon>
        <taxon>Campylobacterales</taxon>
        <taxon>Campylobacteraceae</taxon>
        <taxon>Campylobacter</taxon>
    </lineage>
</organism>
<keyword evidence="1" id="KW-0802">TPR repeat</keyword>
<dbReference type="Gene3D" id="1.25.40.10">
    <property type="entry name" value="Tetratricopeptide repeat domain"/>
    <property type="match status" value="4"/>
</dbReference>
<feature type="compositionally biased region" description="Low complexity" evidence="2">
    <location>
        <begin position="22"/>
        <end position="32"/>
    </location>
</feature>
<evidence type="ECO:0000256" key="1">
    <source>
        <dbReference type="PROSITE-ProRule" id="PRU00339"/>
    </source>
</evidence>
<feature type="repeat" description="TPR" evidence="1">
    <location>
        <begin position="146"/>
        <end position="179"/>
    </location>
</feature>
<feature type="compositionally biased region" description="Basic and acidic residues" evidence="2">
    <location>
        <begin position="38"/>
        <end position="56"/>
    </location>
</feature>
<evidence type="ECO:0000256" key="3">
    <source>
        <dbReference type="SAM" id="Phobius"/>
    </source>
</evidence>
<reference evidence="4 5" key="1">
    <citation type="submission" date="2016-07" db="EMBL/GenBank/DDBJ databases">
        <title>Comparative genomics of the Campylobacter concisus group.</title>
        <authorList>
            <person name="Miller W.G."/>
            <person name="Yee E."/>
            <person name="Chapman M.H."/>
            <person name="Huynh S."/>
            <person name="Bono J.L."/>
            <person name="On S.L.W."/>
            <person name="StLeger J."/>
            <person name="Foster G."/>
            <person name="Parker C.T."/>
        </authorList>
    </citation>
    <scope>NUCLEOTIDE SEQUENCE [LARGE SCALE GENOMIC DNA]</scope>
    <source>
        <strain evidence="4 5">CCUG 21559</strain>
    </source>
</reference>
<dbReference type="InterPro" id="IPR019734">
    <property type="entry name" value="TPR_rpt"/>
</dbReference>
<dbReference type="EMBL" id="CP012542">
    <property type="protein sequence ID" value="QCD45552.1"/>
    <property type="molecule type" value="Genomic_DNA"/>
</dbReference>
<evidence type="ECO:0000313" key="5">
    <source>
        <dbReference type="Proteomes" id="UP000503264"/>
    </source>
</evidence>
<name>A0A6G5QIV2_9BACT</name>
<keyword evidence="4" id="KW-0969">Cilium</keyword>
<dbReference type="Proteomes" id="UP000503264">
    <property type="component" value="Chromosome"/>
</dbReference>
<accession>A0A6G5QIV2</accession>
<dbReference type="PROSITE" id="PS50005">
    <property type="entry name" value="TPR"/>
    <property type="match status" value="1"/>
</dbReference>
<feature type="transmembrane region" description="Helical" evidence="3">
    <location>
        <begin position="62"/>
        <end position="84"/>
    </location>
</feature>
<dbReference type="Pfam" id="PF13432">
    <property type="entry name" value="TPR_16"/>
    <property type="match status" value="2"/>
</dbReference>
<sequence>MPQSDEETLVLKASNDSEDESQSGSSSDEIVSINELIDDNKQDDEQPKEPQKDEKKPNKKKLIIIGAVAFVAILIIIVLIVVLLKKDKKPTQAQEIIQKVEQSYKTQDFKASKIDDMINKANQLYEKGNKFEALKIYENIATYNQALSSYNLGVSQMKQGRCDEAIASFSKAIQDRENTSVSAINAAVCSLELGNMQNFNYYIELANSFLQNESNSPLYSYYFALINYYKGNYIEALHALNHPSSEHYKDKYAYLSAKILTALGRDNEAISKLVGIKEFDTNIVLAQLYAKKADFSKARDHLAKATKNTTQIDLIKMTAAMIDLKTGYYKDAAGFIKEVYDINKSMPSSFYKIKATLNPEIFDINLAQSHFHDDMFFDKVRRYETIFYFAPYKVFDAKQTMSQIRKGGVSLFLDDTDGANKYLGAGLNVSEINIKLSGAVADALNYKLKEANAQFKKLSQAYPEHSILQYNLALTYAQLGNFSLAAKHFLSSYHLDQSNYLAGVFYAIASDINGNLSPKFISEIMENLESDKNLQPSNIYTALLGLINQNQAVMIRYLEEPKDETTLNLAFDTIIARIAGFSDVMRTKSQKLLEYLPSDIVANILNFIANNNSNSSIKQYANNIQIYFKSRPLDEMAFYHGANIIKKQYIKLLQISGLLFYERDKIKKELQDAPANVNLLQTLAYIQIFTNEFKESFAVYNRLVDEFKLDDANTLFLASVAATGANSHNNAIALLELTSQTDPSAIENRVALGFLYQQIDNINAAIIQYNKVGNTEHKNEFYDFMLINK</sequence>
<keyword evidence="3" id="KW-0812">Transmembrane</keyword>
<gene>
    <name evidence="4" type="primary">pflB</name>
    <name evidence="4" type="ORF">CMUC_1805</name>
</gene>
<dbReference type="SUPFAM" id="SSF48452">
    <property type="entry name" value="TPR-like"/>
    <property type="match status" value="3"/>
</dbReference>
<dbReference type="AlphaFoldDB" id="A0A6G5QIV2"/>
<proteinExistence type="predicted"/>
<evidence type="ECO:0000313" key="4">
    <source>
        <dbReference type="EMBL" id="QCD45552.1"/>
    </source>
</evidence>
<keyword evidence="5" id="KW-1185">Reference proteome</keyword>
<keyword evidence="3" id="KW-0472">Membrane</keyword>
<dbReference type="InterPro" id="IPR011990">
    <property type="entry name" value="TPR-like_helical_dom_sf"/>
</dbReference>
<dbReference type="RefSeq" id="WP_171994242.1">
    <property type="nucleotide sequence ID" value="NZ_CP012542.1"/>
</dbReference>
<dbReference type="SMART" id="SM00028">
    <property type="entry name" value="TPR"/>
    <property type="match status" value="3"/>
</dbReference>